<dbReference type="OrthoDB" id="548867at2759"/>
<evidence type="ECO:0000313" key="5">
    <source>
        <dbReference type="EMBL" id="EJK49732.1"/>
    </source>
</evidence>
<evidence type="ECO:0000256" key="4">
    <source>
        <dbReference type="SAM" id="MobiDB-lite"/>
    </source>
</evidence>
<keyword evidence="3" id="KW-0067">ATP-binding</keyword>
<feature type="compositionally biased region" description="Basic and acidic residues" evidence="4">
    <location>
        <begin position="506"/>
        <end position="527"/>
    </location>
</feature>
<keyword evidence="6" id="KW-1185">Reference proteome</keyword>
<comment type="caution">
    <text evidence="5">The sequence shown here is derived from an EMBL/GenBank/DDBJ whole genome shotgun (WGS) entry which is preliminary data.</text>
</comment>
<feature type="region of interest" description="Disordered" evidence="4">
    <location>
        <begin position="496"/>
        <end position="527"/>
    </location>
</feature>
<name>K0RSY0_THAOC</name>
<dbReference type="Pfam" id="PF03969">
    <property type="entry name" value="AFG1_ATPase"/>
    <property type="match status" value="2"/>
</dbReference>
<dbReference type="EMBL" id="AGNL01044487">
    <property type="protein sequence ID" value="EJK49732.1"/>
    <property type="molecule type" value="Genomic_DNA"/>
</dbReference>
<proteinExistence type="inferred from homology"/>
<evidence type="ECO:0000313" key="6">
    <source>
        <dbReference type="Proteomes" id="UP000266841"/>
    </source>
</evidence>
<dbReference type="GO" id="GO:0005524">
    <property type="term" value="F:ATP binding"/>
    <property type="evidence" value="ECO:0007669"/>
    <property type="project" value="UniProtKB-KW"/>
</dbReference>
<accession>K0RSY0</accession>
<dbReference type="PANTHER" id="PTHR12169">
    <property type="entry name" value="ATPASE N2B"/>
    <property type="match status" value="1"/>
</dbReference>
<feature type="region of interest" description="Disordered" evidence="4">
    <location>
        <begin position="345"/>
        <end position="376"/>
    </location>
</feature>
<dbReference type="AlphaFoldDB" id="K0RSY0"/>
<dbReference type="Gene3D" id="3.40.50.300">
    <property type="entry name" value="P-loop containing nucleotide triphosphate hydrolases"/>
    <property type="match status" value="1"/>
</dbReference>
<evidence type="ECO:0000256" key="3">
    <source>
        <dbReference type="ARBA" id="ARBA00022840"/>
    </source>
</evidence>
<dbReference type="GO" id="GO:0005739">
    <property type="term" value="C:mitochondrion"/>
    <property type="evidence" value="ECO:0007669"/>
    <property type="project" value="TreeGrafter"/>
</dbReference>
<dbReference type="PANTHER" id="PTHR12169:SF6">
    <property type="entry name" value="AFG1-LIKE ATPASE"/>
    <property type="match status" value="1"/>
</dbReference>
<dbReference type="Proteomes" id="UP000266841">
    <property type="component" value="Unassembled WGS sequence"/>
</dbReference>
<gene>
    <name evidence="5" type="ORF">THAOC_31359</name>
</gene>
<evidence type="ECO:0000256" key="1">
    <source>
        <dbReference type="ARBA" id="ARBA00010322"/>
    </source>
</evidence>
<organism evidence="5 6">
    <name type="scientific">Thalassiosira oceanica</name>
    <name type="common">Marine diatom</name>
    <dbReference type="NCBI Taxonomy" id="159749"/>
    <lineage>
        <taxon>Eukaryota</taxon>
        <taxon>Sar</taxon>
        <taxon>Stramenopiles</taxon>
        <taxon>Ochrophyta</taxon>
        <taxon>Bacillariophyta</taxon>
        <taxon>Coscinodiscophyceae</taxon>
        <taxon>Thalassiosirophycidae</taxon>
        <taxon>Thalassiosirales</taxon>
        <taxon>Thalassiosiraceae</taxon>
        <taxon>Thalassiosira</taxon>
    </lineage>
</organism>
<protein>
    <recommendedName>
        <fullName evidence="7">AAA+ ATPase domain-containing protein</fullName>
    </recommendedName>
</protein>
<dbReference type="eggNOG" id="KOG2383">
    <property type="taxonomic scope" value="Eukaryota"/>
</dbReference>
<evidence type="ECO:0008006" key="7">
    <source>
        <dbReference type="Google" id="ProtNLM"/>
    </source>
</evidence>
<dbReference type="InterPro" id="IPR027417">
    <property type="entry name" value="P-loop_NTPase"/>
</dbReference>
<sequence length="527" mass="58494">MLRGPVTLAYENRVKKANLKLDNEQLRLARAFDELHESLSSHRQVLSDDRLDLAAVAYSRSTHWMSRLMVDPATTCLQMLSPPPRGLYVHGDVGVGKSMLADLFYSVCDDGYNHETEGGQQDGDESTSTVVFEPLRRSRMRRHFNEFMLETHQEIHRYKQEHPRSDPIPHVAAEIAKGARLLCLDEMQVLDIADAMILRRLMTRLVSRSVTCQQPTYIAIDETDNAQARLREWFASAGGEPRPESVPVAMGRSIHTARSNDLGVWFDFDELCNRPLGAADYIALAERFGLIIVEGVPQLGADTYNQARRFVTLVDAAYEARTALVLSSRVPMPRLFVGFDAEARPTDGDEEVAPEGSDGSNEETVVVGKGGSSSSHATTIVKAGDAEVEWSATGRVGVSLAQLSSVREVAFSFRRAESRLAEMSTWEPKDCGCYIEFKNGRTTRHDFNLSEDCQAFVAALNRVETQPSVTEEAEARAEQTAAELLAVLGLDNSPIRVPASSGQIKKSQETKRVKKEEREENMGSKES</sequence>
<dbReference type="GO" id="GO:0016887">
    <property type="term" value="F:ATP hydrolysis activity"/>
    <property type="evidence" value="ECO:0007669"/>
    <property type="project" value="InterPro"/>
</dbReference>
<dbReference type="SUPFAM" id="SSF52540">
    <property type="entry name" value="P-loop containing nucleoside triphosphate hydrolases"/>
    <property type="match status" value="1"/>
</dbReference>
<comment type="similarity">
    <text evidence="1">Belongs to the AFG1 ATPase family.</text>
</comment>
<keyword evidence="2" id="KW-0547">Nucleotide-binding</keyword>
<reference evidence="5 6" key="1">
    <citation type="journal article" date="2012" name="Genome Biol.">
        <title>Genome and low-iron response of an oceanic diatom adapted to chronic iron limitation.</title>
        <authorList>
            <person name="Lommer M."/>
            <person name="Specht M."/>
            <person name="Roy A.S."/>
            <person name="Kraemer L."/>
            <person name="Andreson R."/>
            <person name="Gutowska M.A."/>
            <person name="Wolf J."/>
            <person name="Bergner S.V."/>
            <person name="Schilhabel M.B."/>
            <person name="Klostermeier U.C."/>
            <person name="Beiko R.G."/>
            <person name="Rosenstiel P."/>
            <person name="Hippler M."/>
            <person name="Laroche J."/>
        </authorList>
    </citation>
    <scope>NUCLEOTIDE SEQUENCE [LARGE SCALE GENOMIC DNA]</scope>
    <source>
        <strain evidence="5 6">CCMP1005</strain>
    </source>
</reference>
<evidence type="ECO:0000256" key="2">
    <source>
        <dbReference type="ARBA" id="ARBA00022741"/>
    </source>
</evidence>
<dbReference type="InterPro" id="IPR005654">
    <property type="entry name" value="ATPase_AFG1-like"/>
</dbReference>